<feature type="active site" evidence="7">
    <location>
        <position position="112"/>
    </location>
</feature>
<evidence type="ECO:0000256" key="7">
    <source>
        <dbReference type="PIRSR" id="PIRSR600223-1"/>
    </source>
</evidence>
<feature type="domain" description="Peptidase S26" evidence="8">
    <location>
        <begin position="131"/>
        <end position="178"/>
    </location>
</feature>
<keyword evidence="5" id="KW-0472">Membrane</keyword>
<reference evidence="10" key="1">
    <citation type="submission" date="2016-10" db="EMBL/GenBank/DDBJ databases">
        <authorList>
            <person name="Jeantristanb JTB J.-T."/>
            <person name="Ricardo R."/>
        </authorList>
    </citation>
    <scope>NUCLEOTIDE SEQUENCE [LARGE SCALE GENOMIC DNA]</scope>
</reference>
<dbReference type="InterPro" id="IPR019757">
    <property type="entry name" value="Pept_S26A_signal_pept_1_Lys-AS"/>
</dbReference>
<dbReference type="InterPro" id="IPR000223">
    <property type="entry name" value="Pept_S26A_signal_pept_1"/>
</dbReference>
<dbReference type="AlphaFoldDB" id="A0A2X0MPJ0"/>
<gene>
    <name evidence="9" type="ORF">BZ3500_MVSOF-1268-A1-R1_CHR1-3G01689</name>
</gene>
<comment type="subcellular location">
    <subcellularLocation>
        <location evidence="1">Mitochondrion inner membrane</location>
    </subcellularLocation>
</comment>
<feature type="active site" evidence="7">
    <location>
        <position position="68"/>
    </location>
</feature>
<dbReference type="PROSITE" id="PS00760">
    <property type="entry name" value="SPASE_I_2"/>
    <property type="match status" value="1"/>
</dbReference>
<accession>A0A2X0MPJ0</accession>
<sequence>MSIKTRASRLDARKVGRLCIRTAQVCLPILCSGRELTSSSRDGTVQVICGVHLFNEYIAEIRPCSGASMYPTLSHRGNYILNSPLLLRLSPPTRGTLVSAISPLDPSHQILKRVIGVPGDSICVDPSGERRLGKVEYCKVPKGHVWLAGDNMSNSTDSRDYGPVPLGLLRGKVVARVWPNPGWLKPNVRPVDHI</sequence>
<evidence type="ECO:0000256" key="2">
    <source>
        <dbReference type="ARBA" id="ARBA00022792"/>
    </source>
</evidence>
<dbReference type="SUPFAM" id="SSF51306">
    <property type="entry name" value="LexA/Signal peptidase"/>
    <property type="match status" value="1"/>
</dbReference>
<dbReference type="PRINTS" id="PR00727">
    <property type="entry name" value="LEADERPTASE"/>
</dbReference>
<dbReference type="InterPro" id="IPR052064">
    <property type="entry name" value="Mito_IMP1_subunit"/>
</dbReference>
<dbReference type="InterPro" id="IPR036286">
    <property type="entry name" value="LexA/Signal_pep-like_sf"/>
</dbReference>
<dbReference type="EMBL" id="FMWP01000014">
    <property type="protein sequence ID" value="SCZ89958.1"/>
    <property type="molecule type" value="Genomic_DNA"/>
</dbReference>
<protein>
    <submittedName>
        <fullName evidence="9">BZ3500_MvSof-1268-A1-R1_Chr1-3g01689 protein</fullName>
    </submittedName>
</protein>
<dbReference type="Proteomes" id="UP000249723">
    <property type="component" value="Unassembled WGS sequence"/>
</dbReference>
<dbReference type="CDD" id="cd06530">
    <property type="entry name" value="S26_SPase_I"/>
    <property type="match status" value="1"/>
</dbReference>
<evidence type="ECO:0000313" key="9">
    <source>
        <dbReference type="EMBL" id="SCZ89958.1"/>
    </source>
</evidence>
<keyword evidence="3" id="KW-0378">Hydrolase</keyword>
<evidence type="ECO:0000256" key="3">
    <source>
        <dbReference type="ARBA" id="ARBA00022801"/>
    </source>
</evidence>
<dbReference type="STRING" id="289078.A0A2X0MPJ0"/>
<name>A0A2X0MPJ0_9BASI</name>
<dbReference type="Gene3D" id="2.10.109.10">
    <property type="entry name" value="Umud Fragment, subunit A"/>
    <property type="match status" value="1"/>
</dbReference>
<comment type="similarity">
    <text evidence="6">Belongs to the peptidase S26 family. IMP1 subfamily.</text>
</comment>
<dbReference type="PANTHER" id="PTHR12383">
    <property type="entry name" value="PROTEASE FAMILY S26 MITOCHONDRIAL INNER MEMBRANE PROTEASE-RELATED"/>
    <property type="match status" value="1"/>
</dbReference>
<evidence type="ECO:0000256" key="6">
    <source>
        <dbReference type="ARBA" id="ARBA00038445"/>
    </source>
</evidence>
<keyword evidence="10" id="KW-1185">Reference proteome</keyword>
<evidence type="ECO:0000256" key="1">
    <source>
        <dbReference type="ARBA" id="ARBA00004273"/>
    </source>
</evidence>
<evidence type="ECO:0000256" key="4">
    <source>
        <dbReference type="ARBA" id="ARBA00023128"/>
    </source>
</evidence>
<dbReference type="GO" id="GO:0042720">
    <property type="term" value="C:mitochondrial inner membrane peptidase complex"/>
    <property type="evidence" value="ECO:0007669"/>
    <property type="project" value="TreeGrafter"/>
</dbReference>
<evidence type="ECO:0000313" key="10">
    <source>
        <dbReference type="Proteomes" id="UP000249723"/>
    </source>
</evidence>
<evidence type="ECO:0000259" key="8">
    <source>
        <dbReference type="Pfam" id="PF10502"/>
    </source>
</evidence>
<evidence type="ECO:0000256" key="5">
    <source>
        <dbReference type="ARBA" id="ARBA00023136"/>
    </source>
</evidence>
<dbReference type="GO" id="GO:0006627">
    <property type="term" value="P:protein processing involved in protein targeting to mitochondrion"/>
    <property type="evidence" value="ECO:0007669"/>
    <property type="project" value="TreeGrafter"/>
</dbReference>
<dbReference type="Pfam" id="PF10502">
    <property type="entry name" value="Peptidase_S26"/>
    <property type="match status" value="2"/>
</dbReference>
<dbReference type="GO" id="GO:0006465">
    <property type="term" value="P:signal peptide processing"/>
    <property type="evidence" value="ECO:0007669"/>
    <property type="project" value="InterPro"/>
</dbReference>
<dbReference type="GO" id="GO:0004252">
    <property type="term" value="F:serine-type endopeptidase activity"/>
    <property type="evidence" value="ECO:0007669"/>
    <property type="project" value="InterPro"/>
</dbReference>
<dbReference type="OrthoDB" id="308440at2759"/>
<keyword evidence="4" id="KW-0496">Mitochondrion</keyword>
<proteinExistence type="inferred from homology"/>
<dbReference type="PANTHER" id="PTHR12383:SF16">
    <property type="entry name" value="MITOCHONDRIAL INNER MEMBRANE PROTEASE SUBUNIT 1"/>
    <property type="match status" value="1"/>
</dbReference>
<dbReference type="InterPro" id="IPR019533">
    <property type="entry name" value="Peptidase_S26"/>
</dbReference>
<organism evidence="9 10">
    <name type="scientific">Microbotryum saponariae</name>
    <dbReference type="NCBI Taxonomy" id="289078"/>
    <lineage>
        <taxon>Eukaryota</taxon>
        <taxon>Fungi</taxon>
        <taxon>Dikarya</taxon>
        <taxon>Basidiomycota</taxon>
        <taxon>Pucciniomycotina</taxon>
        <taxon>Microbotryomycetes</taxon>
        <taxon>Microbotryales</taxon>
        <taxon>Microbotryaceae</taxon>
        <taxon>Microbotryum</taxon>
    </lineage>
</organism>
<keyword evidence="2" id="KW-0999">Mitochondrion inner membrane</keyword>
<feature type="domain" description="Peptidase S26" evidence="8">
    <location>
        <begin position="47"/>
        <end position="125"/>
    </location>
</feature>